<evidence type="ECO:0000313" key="4">
    <source>
        <dbReference type="Proteomes" id="UP000317646"/>
    </source>
</evidence>
<accession>A0A502HAM4</accession>
<dbReference type="InterPro" id="IPR003675">
    <property type="entry name" value="Rce1/LyrA-like_dom"/>
</dbReference>
<name>A0A502HAM4_9BACT</name>
<feature type="transmembrane region" description="Helical" evidence="1">
    <location>
        <begin position="210"/>
        <end position="236"/>
    </location>
</feature>
<dbReference type="EMBL" id="RCYZ01000001">
    <property type="protein sequence ID" value="TPG71707.1"/>
    <property type="molecule type" value="Genomic_DNA"/>
</dbReference>
<feature type="transmembrane region" description="Helical" evidence="1">
    <location>
        <begin position="93"/>
        <end position="110"/>
    </location>
</feature>
<keyword evidence="3" id="KW-0378">Hydrolase</keyword>
<dbReference type="GO" id="GO:0080120">
    <property type="term" value="P:CAAX-box protein maturation"/>
    <property type="evidence" value="ECO:0007669"/>
    <property type="project" value="UniProtKB-ARBA"/>
</dbReference>
<keyword evidence="3" id="KW-0482">Metalloprotease</keyword>
<evidence type="ECO:0000313" key="3">
    <source>
        <dbReference type="EMBL" id="TPG71707.1"/>
    </source>
</evidence>
<feature type="transmembrane region" description="Helical" evidence="1">
    <location>
        <begin position="130"/>
        <end position="150"/>
    </location>
</feature>
<keyword evidence="1" id="KW-0812">Transmembrane</keyword>
<dbReference type="GO" id="GO:0008237">
    <property type="term" value="F:metallopeptidase activity"/>
    <property type="evidence" value="ECO:0007669"/>
    <property type="project" value="UniProtKB-KW"/>
</dbReference>
<sequence length="326" mass="34720">MWRPLLFGGAQAGIFRGPILRFARLFCMEIPVPFASKAAPEAPVAAPKRPVLAYPTLGESWGILGWYLLVSLVAGGLCYAALSVTHWPRAQRIMVAATVANAALLAFLRWKAGARWQPWQLLGQARPWLLVALPAVVVANILVLSLLSFLHLPNTAGSLFEEVSRTPAVALLLGAGAAAVLEELLFRGVILNGLLQHQRPWVAIGQSALLFGLIHFNPAQSVSAGLFGLLLGWLYYRTRSLGVCMAIHALNNSVAFIAMRWAPAAWQKDSLVEGFGSAWAYAGAVGLSALVLAAVLWRVRQTTTPPAGAPGAAADEAPAVWEAVAA</sequence>
<feature type="transmembrane region" description="Helical" evidence="1">
    <location>
        <begin position="278"/>
        <end position="297"/>
    </location>
</feature>
<keyword evidence="4" id="KW-1185">Reference proteome</keyword>
<dbReference type="PANTHER" id="PTHR36435:SF1">
    <property type="entry name" value="CAAX AMINO TERMINAL PROTEASE FAMILY PROTEIN"/>
    <property type="match status" value="1"/>
</dbReference>
<evidence type="ECO:0000259" key="2">
    <source>
        <dbReference type="Pfam" id="PF02517"/>
    </source>
</evidence>
<dbReference type="GO" id="GO:0006508">
    <property type="term" value="P:proteolysis"/>
    <property type="evidence" value="ECO:0007669"/>
    <property type="project" value="UniProtKB-KW"/>
</dbReference>
<dbReference type="Pfam" id="PF02517">
    <property type="entry name" value="Rce1-like"/>
    <property type="match status" value="1"/>
</dbReference>
<dbReference type="PANTHER" id="PTHR36435">
    <property type="entry name" value="SLR1288 PROTEIN"/>
    <property type="match status" value="1"/>
</dbReference>
<dbReference type="GO" id="GO:0004175">
    <property type="term" value="F:endopeptidase activity"/>
    <property type="evidence" value="ECO:0007669"/>
    <property type="project" value="UniProtKB-ARBA"/>
</dbReference>
<dbReference type="InterPro" id="IPR052710">
    <property type="entry name" value="CAAX_protease"/>
</dbReference>
<comment type="caution">
    <text evidence="3">The sequence shown here is derived from an EMBL/GenBank/DDBJ whole genome shotgun (WGS) entry which is preliminary data.</text>
</comment>
<keyword evidence="3" id="KW-0645">Protease</keyword>
<keyword evidence="1" id="KW-0472">Membrane</keyword>
<dbReference type="Proteomes" id="UP000317646">
    <property type="component" value="Unassembled WGS sequence"/>
</dbReference>
<feature type="transmembrane region" description="Helical" evidence="1">
    <location>
        <begin position="170"/>
        <end position="190"/>
    </location>
</feature>
<reference evidence="3 4" key="1">
    <citation type="journal article" date="2019" name="Environ. Microbiol.">
        <title>Species interactions and distinct microbial communities in high Arctic permafrost affected cryosols are associated with the CH4 and CO2 gas fluxes.</title>
        <authorList>
            <person name="Altshuler I."/>
            <person name="Hamel J."/>
            <person name="Turney S."/>
            <person name="Magnuson E."/>
            <person name="Levesque R."/>
            <person name="Greer C."/>
            <person name="Whyte L.G."/>
        </authorList>
    </citation>
    <scope>NUCLEOTIDE SEQUENCE [LARGE SCALE GENOMIC DNA]</scope>
    <source>
        <strain evidence="3 4">S9.2P</strain>
    </source>
</reference>
<feature type="transmembrane region" description="Helical" evidence="1">
    <location>
        <begin position="243"/>
        <end position="266"/>
    </location>
</feature>
<keyword evidence="1" id="KW-1133">Transmembrane helix</keyword>
<feature type="domain" description="CAAX prenyl protease 2/Lysostaphin resistance protein A-like" evidence="2">
    <location>
        <begin position="167"/>
        <end position="253"/>
    </location>
</feature>
<proteinExistence type="predicted"/>
<feature type="transmembrane region" description="Helical" evidence="1">
    <location>
        <begin position="61"/>
        <end position="81"/>
    </location>
</feature>
<dbReference type="AlphaFoldDB" id="A0A502HAM4"/>
<protein>
    <submittedName>
        <fullName evidence="3">CPBP family intramembrane metalloprotease</fullName>
    </submittedName>
</protein>
<gene>
    <name evidence="3" type="ORF">EAH73_00135</name>
</gene>
<evidence type="ECO:0000256" key="1">
    <source>
        <dbReference type="SAM" id="Phobius"/>
    </source>
</evidence>
<organism evidence="3 4">
    <name type="scientific">Hymenobacter nivis</name>
    <dbReference type="NCBI Taxonomy" id="1850093"/>
    <lineage>
        <taxon>Bacteria</taxon>
        <taxon>Pseudomonadati</taxon>
        <taxon>Bacteroidota</taxon>
        <taxon>Cytophagia</taxon>
        <taxon>Cytophagales</taxon>
        <taxon>Hymenobacteraceae</taxon>
        <taxon>Hymenobacter</taxon>
    </lineage>
</organism>